<evidence type="ECO:0000313" key="3">
    <source>
        <dbReference type="EMBL" id="KAF9315841.1"/>
    </source>
</evidence>
<dbReference type="Proteomes" id="UP000696485">
    <property type="component" value="Unassembled WGS sequence"/>
</dbReference>
<feature type="chain" id="PRO_5040308335" evidence="2">
    <location>
        <begin position="20"/>
        <end position="181"/>
    </location>
</feature>
<sequence length="181" mass="18651">MHFNLSLLAMAAIVAPALAAKTWDVNIGANGQFSPQEIDIAPGDTVRWPNTDGGDHAIVETIAGPRGCINKPGGFNSGRLPKNQAYARIFPTAGTVNYKDGVGANCLTKDASGTIYIGPRTTGTGTQTRTQTGTRTFTRPNPSGTTTAAAPIPTHTNVANSLSGEKSVLLGLACFIGALAL</sequence>
<feature type="compositionally biased region" description="Low complexity" evidence="1">
    <location>
        <begin position="118"/>
        <end position="150"/>
    </location>
</feature>
<accession>A0A9P5VG25</accession>
<evidence type="ECO:0000256" key="1">
    <source>
        <dbReference type="SAM" id="MobiDB-lite"/>
    </source>
</evidence>
<dbReference type="InterPro" id="IPR008972">
    <property type="entry name" value="Cupredoxin"/>
</dbReference>
<feature type="signal peptide" evidence="2">
    <location>
        <begin position="1"/>
        <end position="19"/>
    </location>
</feature>
<keyword evidence="4" id="KW-1185">Reference proteome</keyword>
<dbReference type="Gene3D" id="2.60.40.420">
    <property type="entry name" value="Cupredoxins - blue copper proteins"/>
    <property type="match status" value="1"/>
</dbReference>
<reference evidence="3" key="1">
    <citation type="journal article" date="2020" name="Fungal Divers.">
        <title>Resolving the Mortierellaceae phylogeny through synthesis of multi-gene phylogenetics and phylogenomics.</title>
        <authorList>
            <person name="Vandepol N."/>
            <person name="Liber J."/>
            <person name="Desiro A."/>
            <person name="Na H."/>
            <person name="Kennedy M."/>
            <person name="Barry K."/>
            <person name="Grigoriev I.V."/>
            <person name="Miller A.N."/>
            <person name="O'Donnell K."/>
            <person name="Stajich J.E."/>
            <person name="Bonito G."/>
        </authorList>
    </citation>
    <scope>NUCLEOTIDE SEQUENCE</scope>
    <source>
        <strain evidence="3">NVP1</strain>
    </source>
</reference>
<dbReference type="EMBL" id="JAAAUY010002045">
    <property type="protein sequence ID" value="KAF9315841.1"/>
    <property type="molecule type" value="Genomic_DNA"/>
</dbReference>
<proteinExistence type="predicted"/>
<evidence type="ECO:0000256" key="2">
    <source>
        <dbReference type="SAM" id="SignalP"/>
    </source>
</evidence>
<name>A0A9P5VG25_9FUNG</name>
<protein>
    <submittedName>
        <fullName evidence="3">Uncharacterized protein</fullName>
    </submittedName>
</protein>
<dbReference type="SUPFAM" id="SSF49503">
    <property type="entry name" value="Cupredoxins"/>
    <property type="match status" value="1"/>
</dbReference>
<comment type="caution">
    <text evidence="3">The sequence shown here is derived from an EMBL/GenBank/DDBJ whole genome shotgun (WGS) entry which is preliminary data.</text>
</comment>
<organism evidence="3 4">
    <name type="scientific">Podila minutissima</name>
    <dbReference type="NCBI Taxonomy" id="64525"/>
    <lineage>
        <taxon>Eukaryota</taxon>
        <taxon>Fungi</taxon>
        <taxon>Fungi incertae sedis</taxon>
        <taxon>Mucoromycota</taxon>
        <taxon>Mortierellomycotina</taxon>
        <taxon>Mortierellomycetes</taxon>
        <taxon>Mortierellales</taxon>
        <taxon>Mortierellaceae</taxon>
        <taxon>Podila</taxon>
    </lineage>
</organism>
<evidence type="ECO:0000313" key="4">
    <source>
        <dbReference type="Proteomes" id="UP000696485"/>
    </source>
</evidence>
<dbReference type="AlphaFoldDB" id="A0A9P5VG25"/>
<gene>
    <name evidence="3" type="ORF">BG006_003685</name>
</gene>
<feature type="region of interest" description="Disordered" evidence="1">
    <location>
        <begin position="118"/>
        <end position="152"/>
    </location>
</feature>
<keyword evidence="2" id="KW-0732">Signal</keyword>